<dbReference type="AlphaFoldDB" id="A0A225NET0"/>
<evidence type="ECO:0000256" key="1">
    <source>
        <dbReference type="ARBA" id="ARBA00022723"/>
    </source>
</evidence>
<dbReference type="Proteomes" id="UP000215377">
    <property type="component" value="Unassembled WGS sequence"/>
</dbReference>
<dbReference type="Pfam" id="PF07687">
    <property type="entry name" value="M20_dimer"/>
    <property type="match status" value="1"/>
</dbReference>
<dbReference type="InterPro" id="IPR002933">
    <property type="entry name" value="Peptidase_M20"/>
</dbReference>
<dbReference type="Gene3D" id="3.40.630.10">
    <property type="entry name" value="Zn peptidases"/>
    <property type="match status" value="1"/>
</dbReference>
<keyword evidence="2" id="KW-0378">Hydrolase</keyword>
<protein>
    <recommendedName>
        <fullName evidence="3">Peptidase M20 dimerisation domain-containing protein</fullName>
    </recommendedName>
</protein>
<dbReference type="GO" id="GO:0046872">
    <property type="term" value="F:metal ion binding"/>
    <property type="evidence" value="ECO:0007669"/>
    <property type="project" value="UniProtKB-KW"/>
</dbReference>
<dbReference type="InterPro" id="IPR011650">
    <property type="entry name" value="Peptidase_M20_dimer"/>
</dbReference>
<dbReference type="SUPFAM" id="SSF53187">
    <property type="entry name" value="Zn-dependent exopeptidases"/>
    <property type="match status" value="1"/>
</dbReference>
<dbReference type="GO" id="GO:0016787">
    <property type="term" value="F:hydrolase activity"/>
    <property type="evidence" value="ECO:0007669"/>
    <property type="project" value="UniProtKB-KW"/>
</dbReference>
<sequence length="429" mass="45347">MNDATSPQGRTESAIAFLRELIAAQVDGEAAVQAAIGARLAQAGCDVSHHDYDPAKVPVKGEIDAANGATGLRGAVVGELAGQTDLPSLLIFAHPDGEPVTDADQWTHDAFAGEIDNGRLHGWGVADDLAGCAAAVLAVEAAAASGQPMGRVVFASTPSKRYARGVAALLHDGLRADAALYLHPAESGVGMREIKALASGHVEFTITVKGQAPDTTEPGHTAFSHLSANPVNKAFLVYTALMQLADDRAARVRQPQMEARVGRATNLHISRMQCGDMRKFGRIHDECIMGGALSFPPGETLAEICAEVEGAVARAAQADDWLRDNPPVVKWLTGVTGAHVPEDHPLYQVTARAVGAVTGEAPYVNVMHTSSDIRNPPVEAGIPCVAFGCLCGDLSQNEKRDEWVDVDDFLRMVDVTTRVVTDWCSGRQD</sequence>
<feature type="domain" description="Peptidase M20 dimerisation" evidence="3">
    <location>
        <begin position="200"/>
        <end position="317"/>
    </location>
</feature>
<evidence type="ECO:0000256" key="2">
    <source>
        <dbReference type="ARBA" id="ARBA00022801"/>
    </source>
</evidence>
<dbReference type="InterPro" id="IPR050072">
    <property type="entry name" value="Peptidase_M20A"/>
</dbReference>
<keyword evidence="5" id="KW-1185">Reference proteome</keyword>
<dbReference type="Gene3D" id="3.30.70.360">
    <property type="match status" value="1"/>
</dbReference>
<dbReference type="InterPro" id="IPR036264">
    <property type="entry name" value="Bact_exopeptidase_dim_dom"/>
</dbReference>
<comment type="caution">
    <text evidence="4">The sequence shown here is derived from an EMBL/GenBank/DDBJ whole genome shotgun (WGS) entry which is preliminary data.</text>
</comment>
<organism evidence="4 5">
    <name type="scientific">Marinibacterium profundimaris</name>
    <dbReference type="NCBI Taxonomy" id="1679460"/>
    <lineage>
        <taxon>Bacteria</taxon>
        <taxon>Pseudomonadati</taxon>
        <taxon>Pseudomonadota</taxon>
        <taxon>Alphaproteobacteria</taxon>
        <taxon>Rhodobacterales</taxon>
        <taxon>Paracoccaceae</taxon>
        <taxon>Marinibacterium</taxon>
    </lineage>
</organism>
<dbReference type="RefSeq" id="WP_158218001.1">
    <property type="nucleotide sequence ID" value="NZ_AQQR01000009.1"/>
</dbReference>
<gene>
    <name evidence="4" type="ORF">ATO3_18515</name>
</gene>
<dbReference type="PANTHER" id="PTHR43808">
    <property type="entry name" value="ACETYLORNITHINE DEACETYLASE"/>
    <property type="match status" value="1"/>
</dbReference>
<evidence type="ECO:0000313" key="5">
    <source>
        <dbReference type="Proteomes" id="UP000215377"/>
    </source>
</evidence>
<evidence type="ECO:0000259" key="3">
    <source>
        <dbReference type="Pfam" id="PF07687"/>
    </source>
</evidence>
<proteinExistence type="predicted"/>
<keyword evidence="1" id="KW-0479">Metal-binding</keyword>
<dbReference type="SUPFAM" id="SSF55031">
    <property type="entry name" value="Bacterial exopeptidase dimerisation domain"/>
    <property type="match status" value="1"/>
</dbReference>
<accession>A0A225NET0</accession>
<dbReference type="Pfam" id="PF01546">
    <property type="entry name" value="Peptidase_M20"/>
    <property type="match status" value="1"/>
</dbReference>
<evidence type="ECO:0000313" key="4">
    <source>
        <dbReference type="EMBL" id="OWU71463.1"/>
    </source>
</evidence>
<dbReference type="EMBL" id="AQQR01000009">
    <property type="protein sequence ID" value="OWU71463.1"/>
    <property type="molecule type" value="Genomic_DNA"/>
</dbReference>
<dbReference type="OrthoDB" id="9809784at2"/>
<name>A0A225NET0_9RHOB</name>
<reference evidence="4 5" key="1">
    <citation type="submission" date="2013-04" db="EMBL/GenBank/DDBJ databases">
        <title>Oceanicola sp. 22II1-22F33 Genome Sequencing.</title>
        <authorList>
            <person name="Lai Q."/>
            <person name="Li G."/>
            <person name="Shao Z."/>
        </authorList>
    </citation>
    <scope>NUCLEOTIDE SEQUENCE [LARGE SCALE GENOMIC DNA]</scope>
    <source>
        <strain evidence="4 5">22II1-22F33</strain>
    </source>
</reference>
<dbReference type="PANTHER" id="PTHR43808:SF25">
    <property type="entry name" value="PEPTIDASE M20 DIMERISATION DOMAIN-CONTAINING PROTEIN"/>
    <property type="match status" value="1"/>
</dbReference>